<dbReference type="EMBL" id="BARU01038208">
    <property type="protein sequence ID" value="GAH82103.1"/>
    <property type="molecule type" value="Genomic_DNA"/>
</dbReference>
<evidence type="ECO:0000256" key="1">
    <source>
        <dbReference type="ARBA" id="ARBA00022741"/>
    </source>
</evidence>
<dbReference type="GO" id="GO:0005525">
    <property type="term" value="F:GTP binding"/>
    <property type="evidence" value="ECO:0007669"/>
    <property type="project" value="UniProtKB-KW"/>
</dbReference>
<dbReference type="PANTHER" id="PTHR42854:SF3">
    <property type="entry name" value="EUKARYOTIC TRANSLATION INITIATION FACTOR 2 SUBUNIT 3-RELATED"/>
    <property type="match status" value="1"/>
</dbReference>
<dbReference type="InterPro" id="IPR050543">
    <property type="entry name" value="eIF2G"/>
</dbReference>
<feature type="non-terminal residue" evidence="5">
    <location>
        <position position="190"/>
    </location>
</feature>
<dbReference type="GO" id="GO:0000049">
    <property type="term" value="F:tRNA binding"/>
    <property type="evidence" value="ECO:0007669"/>
    <property type="project" value="TreeGrafter"/>
</dbReference>
<reference evidence="5" key="1">
    <citation type="journal article" date="2014" name="Front. Microbiol.">
        <title>High frequency of phylogenetically diverse reductive dehalogenase-homologous genes in deep subseafloor sedimentary metagenomes.</title>
        <authorList>
            <person name="Kawai M."/>
            <person name="Futagami T."/>
            <person name="Toyoda A."/>
            <person name="Takaki Y."/>
            <person name="Nishi S."/>
            <person name="Hori S."/>
            <person name="Arai W."/>
            <person name="Tsubouchi T."/>
            <person name="Morono Y."/>
            <person name="Uchiyama I."/>
            <person name="Ito T."/>
            <person name="Fujiyama A."/>
            <person name="Inagaki F."/>
            <person name="Takami H."/>
        </authorList>
    </citation>
    <scope>NUCLEOTIDE SEQUENCE</scope>
    <source>
        <strain evidence="5">Expedition CK06-06</strain>
    </source>
</reference>
<evidence type="ECO:0000256" key="3">
    <source>
        <dbReference type="ARBA" id="ARBA00023134"/>
    </source>
</evidence>
<keyword evidence="1" id="KW-0547">Nucleotide-binding</keyword>
<keyword evidence="3" id="KW-0342">GTP-binding</keyword>
<dbReference type="GO" id="GO:0005829">
    <property type="term" value="C:cytosol"/>
    <property type="evidence" value="ECO:0007669"/>
    <property type="project" value="TreeGrafter"/>
</dbReference>
<dbReference type="GO" id="GO:0016259">
    <property type="term" value="P:selenocysteine metabolic process"/>
    <property type="evidence" value="ECO:0007669"/>
    <property type="project" value="TreeGrafter"/>
</dbReference>
<sequence>MRENHIVVGTAGHIDHGKSALIKALTGVDPDRLKEEKERGMTTDLGFVFYGDDVTIIDVPGHEKFVRHMVAGASTIDFVMFVIAADDGIMPQTIEHLEVLKLLAIKKDVVVITKKDLVKDDWLQIVIDEVKKIMRDTFLQDAPIIPVSSITKEGIDELKKVLDELITQTAAKKDRGIFRLCIDRCFTIKG</sequence>
<organism evidence="5">
    <name type="scientific">marine sediment metagenome</name>
    <dbReference type="NCBI Taxonomy" id="412755"/>
    <lineage>
        <taxon>unclassified sequences</taxon>
        <taxon>metagenomes</taxon>
        <taxon>ecological metagenomes</taxon>
    </lineage>
</organism>
<comment type="caution">
    <text evidence="5">The sequence shown here is derived from an EMBL/GenBank/DDBJ whole genome shotgun (WGS) entry which is preliminary data.</text>
</comment>
<dbReference type="InterPro" id="IPR027417">
    <property type="entry name" value="P-loop_NTPase"/>
</dbReference>
<dbReference type="Gene3D" id="3.40.50.300">
    <property type="entry name" value="P-loop containing nucleotide triphosphate hydrolases"/>
    <property type="match status" value="1"/>
</dbReference>
<dbReference type="GO" id="GO:0003924">
    <property type="term" value="F:GTPase activity"/>
    <property type="evidence" value="ECO:0007669"/>
    <property type="project" value="InterPro"/>
</dbReference>
<dbReference type="PROSITE" id="PS51722">
    <property type="entry name" value="G_TR_2"/>
    <property type="match status" value="1"/>
</dbReference>
<evidence type="ECO:0000313" key="5">
    <source>
        <dbReference type="EMBL" id="GAH82103.1"/>
    </source>
</evidence>
<dbReference type="PANTHER" id="PTHR42854">
    <property type="entry name" value="EUKARYOTIC TRANSLATION INITIATION FACTOR 2 SUBUNIT 3 FAMILY MEMBER"/>
    <property type="match status" value="1"/>
</dbReference>
<protein>
    <recommendedName>
        <fullName evidence="4">Tr-type G domain-containing protein</fullName>
    </recommendedName>
</protein>
<feature type="domain" description="Tr-type G" evidence="4">
    <location>
        <begin position="3"/>
        <end position="169"/>
    </location>
</feature>
<dbReference type="CDD" id="cd04171">
    <property type="entry name" value="SelB"/>
    <property type="match status" value="1"/>
</dbReference>
<dbReference type="GO" id="GO:0001514">
    <property type="term" value="P:selenocysteine incorporation"/>
    <property type="evidence" value="ECO:0007669"/>
    <property type="project" value="TreeGrafter"/>
</dbReference>
<dbReference type="NCBIfam" id="TIGR00231">
    <property type="entry name" value="small_GTP"/>
    <property type="match status" value="1"/>
</dbReference>
<dbReference type="InterPro" id="IPR000795">
    <property type="entry name" value="T_Tr_GTP-bd_dom"/>
</dbReference>
<dbReference type="SUPFAM" id="SSF52540">
    <property type="entry name" value="P-loop containing nucleoside triphosphate hydrolases"/>
    <property type="match status" value="1"/>
</dbReference>
<dbReference type="InterPro" id="IPR005225">
    <property type="entry name" value="Small_GTP-bd"/>
</dbReference>
<evidence type="ECO:0000256" key="2">
    <source>
        <dbReference type="ARBA" id="ARBA00022917"/>
    </source>
</evidence>
<accession>X1KJ67</accession>
<dbReference type="Pfam" id="PF00009">
    <property type="entry name" value="GTP_EFTU"/>
    <property type="match status" value="1"/>
</dbReference>
<dbReference type="AlphaFoldDB" id="X1KJ67"/>
<dbReference type="GO" id="GO:0035368">
    <property type="term" value="F:selenocysteine insertion sequence binding"/>
    <property type="evidence" value="ECO:0007669"/>
    <property type="project" value="TreeGrafter"/>
</dbReference>
<proteinExistence type="predicted"/>
<keyword evidence="2" id="KW-0648">Protein biosynthesis</keyword>
<evidence type="ECO:0000259" key="4">
    <source>
        <dbReference type="PROSITE" id="PS51722"/>
    </source>
</evidence>
<gene>
    <name evidence="5" type="ORF">S03H2_59418</name>
</gene>
<name>X1KJ67_9ZZZZ</name>